<dbReference type="InterPro" id="IPR046533">
    <property type="entry name" value="DUF6598"/>
</dbReference>
<dbReference type="OMA" id="CMATLSM"/>
<feature type="domain" description="DUF6598" evidence="1">
    <location>
        <begin position="430"/>
        <end position="677"/>
    </location>
</feature>
<evidence type="ECO:0000259" key="1">
    <source>
        <dbReference type="Pfam" id="PF20241"/>
    </source>
</evidence>
<gene>
    <name evidence="2" type="ORF">TRIUR3_24164</name>
</gene>
<reference evidence="2" key="1">
    <citation type="journal article" date="2013" name="Nature">
        <title>Draft genome of the wheat A-genome progenitor Triticum urartu.</title>
        <authorList>
            <person name="Ling H.Q."/>
            <person name="Zhao S."/>
            <person name="Liu D."/>
            <person name="Wang J."/>
            <person name="Sun H."/>
            <person name="Zhang C."/>
            <person name="Fan H."/>
            <person name="Li D."/>
            <person name="Dong L."/>
            <person name="Tao Y."/>
            <person name="Gao C."/>
            <person name="Wu H."/>
            <person name="Li Y."/>
            <person name="Cui Y."/>
            <person name="Guo X."/>
            <person name="Zheng S."/>
            <person name="Wang B."/>
            <person name="Yu K."/>
            <person name="Liang Q."/>
            <person name="Yang W."/>
            <person name="Lou X."/>
            <person name="Chen J."/>
            <person name="Feng M."/>
            <person name="Jian J."/>
            <person name="Zhang X."/>
            <person name="Luo G."/>
            <person name="Jiang Y."/>
            <person name="Liu J."/>
            <person name="Wang Z."/>
            <person name="Sha Y."/>
            <person name="Zhang B."/>
            <person name="Wu H."/>
            <person name="Tang D."/>
            <person name="Shen Q."/>
            <person name="Xue P."/>
            <person name="Zou S."/>
            <person name="Wang X."/>
            <person name="Liu X."/>
            <person name="Wang F."/>
            <person name="Yang Y."/>
            <person name="An X."/>
            <person name="Dong Z."/>
            <person name="Zhang K."/>
            <person name="Zhang X."/>
            <person name="Luo M.C."/>
            <person name="Dvorak J."/>
            <person name="Tong Y."/>
            <person name="Wang J."/>
            <person name="Yang H."/>
            <person name="Li Z."/>
            <person name="Wang D."/>
            <person name="Zhang A."/>
            <person name="Wang J."/>
        </authorList>
    </citation>
    <scope>NUCLEOTIDE SEQUENCE</scope>
</reference>
<organism evidence="2">
    <name type="scientific">Triticum urartu</name>
    <name type="common">Red wild einkorn</name>
    <name type="synonym">Crithodium urartu</name>
    <dbReference type="NCBI Taxonomy" id="4572"/>
    <lineage>
        <taxon>Eukaryota</taxon>
        <taxon>Viridiplantae</taxon>
        <taxon>Streptophyta</taxon>
        <taxon>Embryophyta</taxon>
        <taxon>Tracheophyta</taxon>
        <taxon>Spermatophyta</taxon>
        <taxon>Magnoliopsida</taxon>
        <taxon>Liliopsida</taxon>
        <taxon>Poales</taxon>
        <taxon>Poaceae</taxon>
        <taxon>BOP clade</taxon>
        <taxon>Pooideae</taxon>
        <taxon>Triticodae</taxon>
        <taxon>Triticeae</taxon>
        <taxon>Triticinae</taxon>
        <taxon>Triticum</taxon>
    </lineage>
</organism>
<sequence>MATAGSSEGKTGESMFSKEGEMATAESSKGRTGGSMFSKEGEMATAGSSKGWEYEFRGVTIATIESSKERPGGLSKEFHQAGLCLQNSIREIEAKISKIGHCDQGEGKNFDYLHVFRSDMLVLLAKIFRLAYEEDQQTAGWIGNKEESMETESKIGDCREIETLGKSSKGCRSAGYLELENLLHRARIQIAEQIGRGFQCRGLHDLVAKETQGHVVGQAHSQLPWDTVPDVTTEILLKFEKVVGDIDKLFQAEKIRKEAMAVLRFGFRLHLFSEQIVELRHEMSKMLQSFSSVNKDIRSTLLKFISEPYLGRICKLQRISERLSMLQRMYPDFNTKLKSTIIKLKSESFSSAMEELKQEEESGREGVAAEGHGDQKVSMEMEGKRFASYRRCWECIWGNDRNFEDQTLLSPMLFTHCTTRIPSEAVAGSTLQIYSIKISTAKELTLPLEVYGVVAVRDAVDRHRNPLFLRSRMHCQVLEKNDSFLSLTGPVRAIVSMDTVYIEIQLKVKGATESEDTSLISTFGFYNGDSSGSYLAKNSLCTVELCYEQLKQSVQATIVGVFVTPKQESLPFPYGGRVICSSLPQDGNEDIDGLPPREVLLLDSKGEGMSLTSNGYLSLARRVVSVELKGKLQVLIMAESSSQNAEIAAQFFFTPEKYDTSKCDCSLPDGSKVEITVAWSLVPSTMLQSGDSHEDSGMVTARYSKGRSDGCLLGDSLCMATLSMQQSVSWVQAREDKILEIGLRESVEHSNLLKLKFDMLELLENIFARAEYDTHSKICDDGDVRPEYETHIKICDDGEMETGGKPSKGRSGDVELLRIGNEGRMLQTPSKIGDGGKLVSKHFKEQMVRFSMSVARSVRNVLEEEAEAETETSGVVPMVGFKLGLLSRQFDELWDDMRQLVSTEAKFLAICMLIHEPFARYCSTLKFISAVFNRLCRWVPDLTTAMGSIREHEEIEDGDKVGKFVNEYEEEKKAEQFYFSAHRENWEFSRSNFGSFEDTTVLSSMLFTHYIPGHTQLGADVGRTMQVYSIKVVETAETEGYALEWPLKVYGVVAARDVVDYRRNILFLRTRDDCQILTKQDPFLHLTGPSRAIISGDILDNTLIIEVHLRLKDMVESEDRTLISKAFVYDEDDLGSGDSISEHLLQGLCSIELRYEHIEQSLQATILGIRVIQGPLCCGNGIKVFCSALPKDKTQDRVKCPFECVLLLGSQTGTVPVGGYLDLSRQVVSVKLRGELKILIQAEEISGSVVFKAEDSNISRERCRLGDCEVEITIAWSLLVESQHDLSVKGYIAPYAEELISPMPIMKLYRSRSLKMIWLRVISLGRFVPRLEVGVVLRDGVGDARSIDDGTSGTAGVQDGLISSEPVRMDGYPLEDESVEQTEETFVTDRNCSSYNGCGEGVGDSCELGAANFREEDGVVVLKSNGSYWTRRIRIGEAADEREQSSSKVPALGTSVRAYVDNKTGNAINSAIGTSFDSVEEGYEFYNLYSWEVGFGARYTKSRLNVHRKKCTRRR</sequence>
<dbReference type="PANTHER" id="PTHR33065:SF114">
    <property type="entry name" value="DUF6598 DOMAIN-CONTAINING PROTEIN"/>
    <property type="match status" value="1"/>
</dbReference>
<proteinExistence type="predicted"/>
<protein>
    <recommendedName>
        <fullName evidence="1">DUF6598 domain-containing protein</fullName>
    </recommendedName>
</protein>
<dbReference type="Pfam" id="PF20241">
    <property type="entry name" value="DUF6598"/>
    <property type="match status" value="2"/>
</dbReference>
<evidence type="ECO:0000313" key="2">
    <source>
        <dbReference type="EMBL" id="EMS48092.1"/>
    </source>
</evidence>
<dbReference type="PANTHER" id="PTHR33065">
    <property type="entry name" value="OS07G0486400 PROTEIN"/>
    <property type="match status" value="1"/>
</dbReference>
<name>M7YLB9_TRIUA</name>
<feature type="domain" description="DUF6598" evidence="1">
    <location>
        <begin position="1024"/>
        <end position="1274"/>
    </location>
</feature>
<dbReference type="EMBL" id="KD252006">
    <property type="protein sequence ID" value="EMS48092.1"/>
    <property type="molecule type" value="Genomic_DNA"/>
</dbReference>
<accession>M7YLB9</accession>